<dbReference type="Gene3D" id="3.90.1580.10">
    <property type="entry name" value="paralog of FGE (formylglycine-generating enzyme)"/>
    <property type="match status" value="1"/>
</dbReference>
<keyword evidence="2" id="KW-1185">Reference proteome</keyword>
<accession>A0A1M5XK65</accession>
<dbReference type="OrthoDB" id="9768004at2"/>
<dbReference type="STRING" id="1123282.SAMN02745823_01891"/>
<evidence type="ECO:0000313" key="1">
    <source>
        <dbReference type="EMBL" id="SHI00210.1"/>
    </source>
</evidence>
<dbReference type="InterPro" id="IPR042095">
    <property type="entry name" value="SUMF_sf"/>
</dbReference>
<protein>
    <submittedName>
        <fullName evidence="1">Sulfatase-modifying factor enzyme 1</fullName>
    </submittedName>
</protein>
<dbReference type="RefSeq" id="WP_073078092.1">
    <property type="nucleotide sequence ID" value="NZ_FQXV01000005.1"/>
</dbReference>
<dbReference type="InterPro" id="IPR016187">
    <property type="entry name" value="CTDL_fold"/>
</dbReference>
<dbReference type="Proteomes" id="UP000183995">
    <property type="component" value="Unassembled WGS sequence"/>
</dbReference>
<proteinExistence type="predicted"/>
<dbReference type="EMBL" id="FQXV01000005">
    <property type="protein sequence ID" value="SHI00210.1"/>
    <property type="molecule type" value="Genomic_DNA"/>
</dbReference>
<evidence type="ECO:0000313" key="2">
    <source>
        <dbReference type="Proteomes" id="UP000183995"/>
    </source>
</evidence>
<sequence length="370" mass="40416">MGRFDEARFALEAMSGGKNTLLMDDMGLPSVMVRIPCFRWSEVYEEGEDTVCSAFIVDGKVKDSIYISKYLNVVERGRAYSLPDRDPAHTITIDDAREACARKGPGWHLMSNAEWAALAHWCRKNGTLPRGNTNAGRDVTAVHEHGVLAPPSGIGAGKHPEARTLTGSGPDAWSHDWTAAGITDLVGNVWDMVSGLRLVDGEIQIIPDNDSAMNVDESEKSPLWRAVDTSGNLVAPGSPNTYKYDGVNPGSPDDTAPLVPGGVRLGTSVRQPQYTGPRTDADYFAWTMMPFRSMAADVAPHVLLKALGLYPLSERLGGDNFFVRNYGERLPLRGGSWLDGASAGLWELYLRDSRSWIFPDVGFRAAYVEL</sequence>
<dbReference type="SUPFAM" id="SSF56436">
    <property type="entry name" value="C-type lectin-like"/>
    <property type="match status" value="1"/>
</dbReference>
<dbReference type="AlphaFoldDB" id="A0A1M5XK65"/>
<name>A0A1M5XK65_9FIRM</name>
<reference evidence="1 2" key="1">
    <citation type="submission" date="2016-11" db="EMBL/GenBank/DDBJ databases">
        <authorList>
            <person name="Jaros S."/>
            <person name="Januszkiewicz K."/>
            <person name="Wedrychowicz H."/>
        </authorList>
    </citation>
    <scope>NUCLEOTIDE SEQUENCE [LARGE SCALE GENOMIC DNA]</scope>
    <source>
        <strain evidence="1 2">DSM 10068</strain>
    </source>
</reference>
<gene>
    <name evidence="1" type="ORF">SAMN02745823_01891</name>
</gene>
<organism evidence="1 2">
    <name type="scientific">Sporobacter termitidis DSM 10068</name>
    <dbReference type="NCBI Taxonomy" id="1123282"/>
    <lineage>
        <taxon>Bacteria</taxon>
        <taxon>Bacillati</taxon>
        <taxon>Bacillota</taxon>
        <taxon>Clostridia</taxon>
        <taxon>Eubacteriales</taxon>
        <taxon>Oscillospiraceae</taxon>
        <taxon>Sporobacter</taxon>
    </lineage>
</organism>